<dbReference type="AlphaFoldDB" id="A0A0A9CJ77"/>
<protein>
    <submittedName>
        <fullName evidence="1">Uncharacterized protein</fullName>
    </submittedName>
</protein>
<dbReference type="EMBL" id="GBRH01224440">
    <property type="protein sequence ID" value="JAD73455.1"/>
    <property type="molecule type" value="Transcribed_RNA"/>
</dbReference>
<organism evidence="1">
    <name type="scientific">Arundo donax</name>
    <name type="common">Giant reed</name>
    <name type="synonym">Donax arundinaceus</name>
    <dbReference type="NCBI Taxonomy" id="35708"/>
    <lineage>
        <taxon>Eukaryota</taxon>
        <taxon>Viridiplantae</taxon>
        <taxon>Streptophyta</taxon>
        <taxon>Embryophyta</taxon>
        <taxon>Tracheophyta</taxon>
        <taxon>Spermatophyta</taxon>
        <taxon>Magnoliopsida</taxon>
        <taxon>Liliopsida</taxon>
        <taxon>Poales</taxon>
        <taxon>Poaceae</taxon>
        <taxon>PACMAD clade</taxon>
        <taxon>Arundinoideae</taxon>
        <taxon>Arundineae</taxon>
        <taxon>Arundo</taxon>
    </lineage>
</organism>
<sequence length="25" mass="2617">MISPKSSGSSSLMSALCILSFLPFL</sequence>
<evidence type="ECO:0000313" key="1">
    <source>
        <dbReference type="EMBL" id="JAD73455.1"/>
    </source>
</evidence>
<name>A0A0A9CJ77_ARUDO</name>
<accession>A0A0A9CJ77</accession>
<reference evidence="1" key="1">
    <citation type="submission" date="2014-09" db="EMBL/GenBank/DDBJ databases">
        <authorList>
            <person name="Magalhaes I.L.F."/>
            <person name="Oliveira U."/>
            <person name="Santos F.R."/>
            <person name="Vidigal T.H.D.A."/>
            <person name="Brescovit A.D."/>
            <person name="Santos A.J."/>
        </authorList>
    </citation>
    <scope>NUCLEOTIDE SEQUENCE</scope>
    <source>
        <tissue evidence="1">Shoot tissue taken approximately 20 cm above the soil surface</tissue>
    </source>
</reference>
<reference evidence="1" key="2">
    <citation type="journal article" date="2015" name="Data Brief">
        <title>Shoot transcriptome of the giant reed, Arundo donax.</title>
        <authorList>
            <person name="Barrero R.A."/>
            <person name="Guerrero F.D."/>
            <person name="Moolhuijzen P."/>
            <person name="Goolsby J.A."/>
            <person name="Tidwell J."/>
            <person name="Bellgard S.E."/>
            <person name="Bellgard M.I."/>
        </authorList>
    </citation>
    <scope>NUCLEOTIDE SEQUENCE</scope>
    <source>
        <tissue evidence="1">Shoot tissue taken approximately 20 cm above the soil surface</tissue>
    </source>
</reference>
<proteinExistence type="predicted"/>